<proteinExistence type="predicted"/>
<evidence type="ECO:0000313" key="3">
    <source>
        <dbReference type="Proteomes" id="UP000095751"/>
    </source>
</evidence>
<evidence type="ECO:0000313" key="2">
    <source>
        <dbReference type="EMBL" id="OEU20861.1"/>
    </source>
</evidence>
<evidence type="ECO:0000256" key="1">
    <source>
        <dbReference type="SAM" id="MobiDB-lite"/>
    </source>
</evidence>
<sequence length="142" mass="15946">MEGAAEMERMIEIDEKMIKDLSTKLETALMDNADANANANANADSDSEADPNSLPKEFDQVCLQEHDYNQDHSLNIEIATLNAKMAAESIGDTICLLQEQNKYDDRVSTAIEIQRELKELGSRIGDLFGLDDDEDDGRWDYE</sequence>
<keyword evidence="3" id="KW-1185">Reference proteome</keyword>
<name>A0A1E7FRR4_9STRA</name>
<protein>
    <submittedName>
        <fullName evidence="2">Uncharacterized protein</fullName>
    </submittedName>
</protein>
<accession>A0A1E7FRR4</accession>
<dbReference type="Proteomes" id="UP000095751">
    <property type="component" value="Unassembled WGS sequence"/>
</dbReference>
<reference evidence="2 3" key="1">
    <citation type="submission" date="2016-09" db="EMBL/GenBank/DDBJ databases">
        <title>Extensive genetic diversity and differential bi-allelic expression allows diatom success in the polar Southern Ocean.</title>
        <authorList>
            <consortium name="DOE Joint Genome Institute"/>
            <person name="Mock T."/>
            <person name="Otillar R.P."/>
            <person name="Strauss J."/>
            <person name="Dupont C."/>
            <person name="Frickenhaus S."/>
            <person name="Maumus F."/>
            <person name="Mcmullan M."/>
            <person name="Sanges R."/>
            <person name="Schmutz J."/>
            <person name="Toseland A."/>
            <person name="Valas R."/>
            <person name="Veluchamy A."/>
            <person name="Ward B.J."/>
            <person name="Allen A."/>
            <person name="Barry K."/>
            <person name="Falciatore A."/>
            <person name="Ferrante M."/>
            <person name="Fortunato A.E."/>
            <person name="Gloeckner G."/>
            <person name="Gruber A."/>
            <person name="Hipkin R."/>
            <person name="Janech M."/>
            <person name="Kroth P."/>
            <person name="Leese F."/>
            <person name="Lindquist E."/>
            <person name="Lyon B.R."/>
            <person name="Martin J."/>
            <person name="Mayer C."/>
            <person name="Parker M."/>
            <person name="Quesneville H."/>
            <person name="Raymond J."/>
            <person name="Uhlig C."/>
            <person name="Valentin K.U."/>
            <person name="Worden A.Z."/>
            <person name="Armbrust E.V."/>
            <person name="Bowler C."/>
            <person name="Green B."/>
            <person name="Moulton V."/>
            <person name="Van Oosterhout C."/>
            <person name="Grigoriev I."/>
        </authorList>
    </citation>
    <scope>NUCLEOTIDE SEQUENCE [LARGE SCALE GENOMIC DNA]</scope>
    <source>
        <strain evidence="2 3">CCMP1102</strain>
    </source>
</reference>
<organism evidence="2 3">
    <name type="scientific">Fragilariopsis cylindrus CCMP1102</name>
    <dbReference type="NCBI Taxonomy" id="635003"/>
    <lineage>
        <taxon>Eukaryota</taxon>
        <taxon>Sar</taxon>
        <taxon>Stramenopiles</taxon>
        <taxon>Ochrophyta</taxon>
        <taxon>Bacillariophyta</taxon>
        <taxon>Bacillariophyceae</taxon>
        <taxon>Bacillariophycidae</taxon>
        <taxon>Bacillariales</taxon>
        <taxon>Bacillariaceae</taxon>
        <taxon>Fragilariopsis</taxon>
    </lineage>
</organism>
<dbReference type="InParanoid" id="A0A1E7FRR4"/>
<feature type="region of interest" description="Disordered" evidence="1">
    <location>
        <begin position="36"/>
        <end position="56"/>
    </location>
</feature>
<dbReference type="EMBL" id="KV784354">
    <property type="protein sequence ID" value="OEU20861.1"/>
    <property type="molecule type" value="Genomic_DNA"/>
</dbReference>
<dbReference type="KEGG" id="fcy:FRACYDRAFT_267797"/>
<dbReference type="AlphaFoldDB" id="A0A1E7FRR4"/>
<gene>
    <name evidence="2" type="ORF">FRACYDRAFT_267797</name>
</gene>